<dbReference type="Proteomes" id="UP000636479">
    <property type="component" value="Unassembled WGS sequence"/>
</dbReference>
<dbReference type="InterPro" id="IPR001810">
    <property type="entry name" value="F-box_dom"/>
</dbReference>
<sequence length="465" mass="52237">MRVNDRLPNELWLEVLQALPRADLRSVAASNRKLLRLARSLLFRHVSLRFCNPTPGYNRRGLVSHIPDPHSLAKIELFTAPEIAGCMRSASLSCIRLEHHQRHRPVRRIAESDGQTCGHFMALFLELSDHFVNLRRLNLYRLALDAPAYHAITRLPSLKQLVIHWANLYGGDEVPTEKLAITCFGYYGDQTLDAHLRLIDTSQLHTVYIGNEFYTFKLGGLAGLGCLKCLAINSDALDNDLGEHDLSQLTPDTFPCLQAFSGPLDIALPFIDCCQLERLFIDEILDTSLRDLCAIPPDKAARITTLGLSHILLDHDVLSQVVTALPRLAFLAINACGYDDELHESGPHPFRDLIEQLLATIAPPTLAELHVSIAFNYPIASTRDIFVHPAPSRAGLLATAVARCPLLRAIYIVHEGSFNDQTDFALSWERYPSGAEERHMTDDIDAAKKIRKWMLPHRIEDMWGF</sequence>
<name>A0A8H6S503_9AGAR</name>
<dbReference type="InterPro" id="IPR036047">
    <property type="entry name" value="F-box-like_dom_sf"/>
</dbReference>
<dbReference type="GeneID" id="59351441"/>
<protein>
    <submittedName>
        <fullName evidence="2">F-box domain-containing protein</fullName>
    </submittedName>
</protein>
<dbReference type="InterPro" id="IPR032675">
    <property type="entry name" value="LRR_dom_sf"/>
</dbReference>
<accession>A0A8H6S503</accession>
<dbReference type="SUPFAM" id="SSF81383">
    <property type="entry name" value="F-box domain"/>
    <property type="match status" value="1"/>
</dbReference>
<evidence type="ECO:0000259" key="1">
    <source>
        <dbReference type="PROSITE" id="PS50181"/>
    </source>
</evidence>
<dbReference type="OrthoDB" id="2864564at2759"/>
<reference evidence="2" key="1">
    <citation type="submission" date="2020-05" db="EMBL/GenBank/DDBJ databases">
        <title>Mycena genomes resolve the evolution of fungal bioluminescence.</title>
        <authorList>
            <person name="Tsai I.J."/>
        </authorList>
    </citation>
    <scope>NUCLEOTIDE SEQUENCE</scope>
    <source>
        <strain evidence="2">171206Taipei</strain>
    </source>
</reference>
<organism evidence="2 3">
    <name type="scientific">Mycena indigotica</name>
    <dbReference type="NCBI Taxonomy" id="2126181"/>
    <lineage>
        <taxon>Eukaryota</taxon>
        <taxon>Fungi</taxon>
        <taxon>Dikarya</taxon>
        <taxon>Basidiomycota</taxon>
        <taxon>Agaricomycotina</taxon>
        <taxon>Agaricomycetes</taxon>
        <taxon>Agaricomycetidae</taxon>
        <taxon>Agaricales</taxon>
        <taxon>Marasmiineae</taxon>
        <taxon>Mycenaceae</taxon>
        <taxon>Mycena</taxon>
    </lineage>
</organism>
<dbReference type="RefSeq" id="XP_037214893.1">
    <property type="nucleotide sequence ID" value="XM_037368925.1"/>
</dbReference>
<dbReference type="AlphaFoldDB" id="A0A8H6S503"/>
<dbReference type="PROSITE" id="PS50181">
    <property type="entry name" value="FBOX"/>
    <property type="match status" value="1"/>
</dbReference>
<feature type="domain" description="F-box" evidence="1">
    <location>
        <begin position="1"/>
        <end position="46"/>
    </location>
</feature>
<dbReference type="EMBL" id="JACAZF010000012">
    <property type="protein sequence ID" value="KAF7292166.1"/>
    <property type="molecule type" value="Genomic_DNA"/>
</dbReference>
<comment type="caution">
    <text evidence="2">The sequence shown here is derived from an EMBL/GenBank/DDBJ whole genome shotgun (WGS) entry which is preliminary data.</text>
</comment>
<proteinExistence type="predicted"/>
<evidence type="ECO:0000313" key="2">
    <source>
        <dbReference type="EMBL" id="KAF7292166.1"/>
    </source>
</evidence>
<evidence type="ECO:0000313" key="3">
    <source>
        <dbReference type="Proteomes" id="UP000636479"/>
    </source>
</evidence>
<gene>
    <name evidence="2" type="ORF">MIND_01243700</name>
</gene>
<dbReference type="Gene3D" id="3.80.10.10">
    <property type="entry name" value="Ribonuclease Inhibitor"/>
    <property type="match status" value="1"/>
</dbReference>
<dbReference type="SUPFAM" id="SSF52047">
    <property type="entry name" value="RNI-like"/>
    <property type="match status" value="1"/>
</dbReference>
<keyword evidence="3" id="KW-1185">Reference proteome</keyword>